<keyword evidence="1" id="KW-0472">Membrane</keyword>
<dbReference type="EMBL" id="KZ084093">
    <property type="protein sequence ID" value="OSD05284.1"/>
    <property type="molecule type" value="Genomic_DNA"/>
</dbReference>
<evidence type="ECO:0000256" key="1">
    <source>
        <dbReference type="SAM" id="Phobius"/>
    </source>
</evidence>
<evidence type="ECO:0000313" key="2">
    <source>
        <dbReference type="EMBL" id="OSD05284.1"/>
    </source>
</evidence>
<feature type="transmembrane region" description="Helical" evidence="1">
    <location>
        <begin position="34"/>
        <end position="53"/>
    </location>
</feature>
<evidence type="ECO:0000313" key="3">
    <source>
        <dbReference type="Proteomes" id="UP000193067"/>
    </source>
</evidence>
<keyword evidence="1" id="KW-0812">Transmembrane</keyword>
<gene>
    <name evidence="2" type="ORF">PYCCODRAFT_1221895</name>
</gene>
<protein>
    <submittedName>
        <fullName evidence="2">Uncharacterized protein</fullName>
    </submittedName>
</protein>
<name>A0A1Y2IXF3_TRAC3</name>
<reference evidence="2 3" key="1">
    <citation type="journal article" date="2015" name="Biotechnol. Biofuels">
        <title>Enhanced degradation of softwood versus hardwood by the white-rot fungus Pycnoporus coccineus.</title>
        <authorList>
            <person name="Couturier M."/>
            <person name="Navarro D."/>
            <person name="Chevret D."/>
            <person name="Henrissat B."/>
            <person name="Piumi F."/>
            <person name="Ruiz-Duenas F.J."/>
            <person name="Martinez A.T."/>
            <person name="Grigoriev I.V."/>
            <person name="Riley R."/>
            <person name="Lipzen A."/>
            <person name="Berrin J.G."/>
            <person name="Master E.R."/>
            <person name="Rosso M.N."/>
        </authorList>
    </citation>
    <scope>NUCLEOTIDE SEQUENCE [LARGE SCALE GENOMIC DNA]</scope>
    <source>
        <strain evidence="2 3">BRFM310</strain>
    </source>
</reference>
<proteinExistence type="predicted"/>
<sequence>MQYESGHQWQTSYCNIVATATSRRSSYAVLYRKLGLIHVLMLSLFPVLCEVYLTTSSLICCSSVQA</sequence>
<keyword evidence="3" id="KW-1185">Reference proteome</keyword>
<dbReference type="Proteomes" id="UP000193067">
    <property type="component" value="Unassembled WGS sequence"/>
</dbReference>
<dbReference type="AlphaFoldDB" id="A0A1Y2IXF3"/>
<organism evidence="2 3">
    <name type="scientific">Trametes coccinea (strain BRFM310)</name>
    <name type="common">Pycnoporus coccineus</name>
    <dbReference type="NCBI Taxonomy" id="1353009"/>
    <lineage>
        <taxon>Eukaryota</taxon>
        <taxon>Fungi</taxon>
        <taxon>Dikarya</taxon>
        <taxon>Basidiomycota</taxon>
        <taxon>Agaricomycotina</taxon>
        <taxon>Agaricomycetes</taxon>
        <taxon>Polyporales</taxon>
        <taxon>Polyporaceae</taxon>
        <taxon>Trametes</taxon>
    </lineage>
</organism>
<accession>A0A1Y2IXF3</accession>
<keyword evidence="1" id="KW-1133">Transmembrane helix</keyword>